<keyword evidence="2" id="KW-1185">Reference proteome</keyword>
<sequence length="89" mass="10587">MEPQNETADKHKVILLPKDSPLNHKVIEKLHELLDFTSAREFRENLLEVYLSYIIFTHEGPPLNFDRIAENMYWLIGFFKKVDEAVDER</sequence>
<proteinExistence type="predicted"/>
<protein>
    <submittedName>
        <fullName evidence="1">Uncharacterized protein</fullName>
    </submittedName>
</protein>
<dbReference type="AlphaFoldDB" id="M7NAC5"/>
<name>M7NAC5_9BACT</name>
<evidence type="ECO:0000313" key="2">
    <source>
        <dbReference type="Proteomes" id="UP000011910"/>
    </source>
</evidence>
<comment type="caution">
    <text evidence="1">The sequence shown here is derived from an EMBL/GenBank/DDBJ whole genome shotgun (WGS) entry which is preliminary data.</text>
</comment>
<dbReference type="Proteomes" id="UP000011910">
    <property type="component" value="Unassembled WGS sequence"/>
</dbReference>
<gene>
    <name evidence="1" type="ORF">ADICEAN_00675</name>
</gene>
<dbReference type="EMBL" id="AODQ01000010">
    <property type="protein sequence ID" value="EMR04151.1"/>
    <property type="molecule type" value="Genomic_DNA"/>
</dbReference>
<reference evidence="1 2" key="1">
    <citation type="journal article" date="2013" name="Genome Announc.">
        <title>Draft Genome Sequence of Cesiribacter andamanensis Strain AMV16T, Isolated from a Soil Sample from a Mud Volcano in the Andaman Islands, India.</title>
        <authorList>
            <person name="Shivaji S."/>
            <person name="Ara S."/>
            <person name="Begum Z."/>
            <person name="Srinivas T.N."/>
            <person name="Singh A."/>
            <person name="Kumar Pinnaka A."/>
        </authorList>
    </citation>
    <scope>NUCLEOTIDE SEQUENCE [LARGE SCALE GENOMIC DNA]</scope>
    <source>
        <strain evidence="1 2">AMV16</strain>
    </source>
</reference>
<dbReference type="STRING" id="1279009.ADICEAN_00675"/>
<accession>M7NAC5</accession>
<dbReference type="OrthoDB" id="988815at2"/>
<organism evidence="1 2">
    <name type="scientific">Cesiribacter andamanensis AMV16</name>
    <dbReference type="NCBI Taxonomy" id="1279009"/>
    <lineage>
        <taxon>Bacteria</taxon>
        <taxon>Pseudomonadati</taxon>
        <taxon>Bacteroidota</taxon>
        <taxon>Cytophagia</taxon>
        <taxon>Cytophagales</taxon>
        <taxon>Cesiribacteraceae</taxon>
        <taxon>Cesiribacter</taxon>
    </lineage>
</organism>
<evidence type="ECO:0000313" key="1">
    <source>
        <dbReference type="EMBL" id="EMR04151.1"/>
    </source>
</evidence>
<dbReference type="eggNOG" id="ENOG502ZPZ4">
    <property type="taxonomic scope" value="Bacteria"/>
</dbReference>
<dbReference type="RefSeq" id="WP_009194082.1">
    <property type="nucleotide sequence ID" value="NZ_AODQ01000010.1"/>
</dbReference>